<dbReference type="HOGENOM" id="CLU_011226_14_2_1"/>
<dbReference type="Gene3D" id="1.20.1050.130">
    <property type="match status" value="1"/>
</dbReference>
<dbReference type="OMA" id="GWVINWT"/>
<protein>
    <submittedName>
        <fullName evidence="5">Glutathione S-transferase</fullName>
    </submittedName>
</protein>
<dbReference type="SUPFAM" id="SSF47616">
    <property type="entry name" value="GST C-terminal domain-like"/>
    <property type="match status" value="1"/>
</dbReference>
<dbReference type="InterPro" id="IPR004045">
    <property type="entry name" value="Glutathione_S-Trfase_N"/>
</dbReference>
<evidence type="ECO:0000256" key="1">
    <source>
        <dbReference type="ARBA" id="ARBA00007409"/>
    </source>
</evidence>
<dbReference type="OrthoDB" id="422574at2759"/>
<dbReference type="SFLD" id="SFLDG01151">
    <property type="entry name" value="Main.2:_Nu-like"/>
    <property type="match status" value="1"/>
</dbReference>
<proteinExistence type="inferred from homology"/>
<dbReference type="PANTHER" id="PTHR44051:SF3">
    <property type="entry name" value="TRANSCRIPTIONAL REGULATOR URE2"/>
    <property type="match status" value="1"/>
</dbReference>
<dbReference type="InterPro" id="IPR036282">
    <property type="entry name" value="Glutathione-S-Trfase_C_sf"/>
</dbReference>
<evidence type="ECO:0000259" key="4">
    <source>
        <dbReference type="PROSITE" id="PS50405"/>
    </source>
</evidence>
<keyword evidence="6" id="KW-1185">Reference proteome</keyword>
<name>S7PQU9_GLOTA</name>
<dbReference type="EMBL" id="KB469329">
    <property type="protein sequence ID" value="EPQ50191.1"/>
    <property type="molecule type" value="Genomic_DNA"/>
</dbReference>
<accession>S7PQU9</accession>
<dbReference type="Proteomes" id="UP000030669">
    <property type="component" value="Unassembled WGS sequence"/>
</dbReference>
<dbReference type="SFLD" id="SFLDS00019">
    <property type="entry name" value="Glutathione_Transferase_(cytos"/>
    <property type="match status" value="1"/>
</dbReference>
<organism evidence="5 6">
    <name type="scientific">Gloeophyllum trabeum (strain ATCC 11539 / FP-39264 / Madison 617)</name>
    <name type="common">Brown rot fungus</name>
    <dbReference type="NCBI Taxonomy" id="670483"/>
    <lineage>
        <taxon>Eukaryota</taxon>
        <taxon>Fungi</taxon>
        <taxon>Dikarya</taxon>
        <taxon>Basidiomycota</taxon>
        <taxon>Agaricomycotina</taxon>
        <taxon>Agaricomycetes</taxon>
        <taxon>Gloeophyllales</taxon>
        <taxon>Gloeophyllaceae</taxon>
        <taxon>Gloeophyllum</taxon>
    </lineage>
</organism>
<dbReference type="Pfam" id="PF00043">
    <property type="entry name" value="GST_C"/>
    <property type="match status" value="1"/>
</dbReference>
<dbReference type="PROSITE" id="PS50405">
    <property type="entry name" value="GST_CTER"/>
    <property type="match status" value="1"/>
</dbReference>
<evidence type="ECO:0000313" key="6">
    <source>
        <dbReference type="Proteomes" id="UP000030669"/>
    </source>
</evidence>
<dbReference type="Pfam" id="PF02798">
    <property type="entry name" value="GST_N"/>
    <property type="match status" value="1"/>
</dbReference>
<dbReference type="KEGG" id="gtr:GLOTRDRAFT_50916"/>
<gene>
    <name evidence="5" type="ORF">GLOTRDRAFT_50916</name>
</gene>
<sequence length="248" mass="28426">MLSRKQFTLYTHKTGVNGWKVALLLEELGLYGKTELKYLEVDDNKNEVKASPHIDLNPNGRIPTLVDHSNNDFVIWESCAILLYLVEKYDKGGGFTVSDHNEKYKQLQWLFFQASGQGPYFGQISHFLFAHPVIVPTAVQRYQDEIKRVIGVLECVMSEQEWLVAGKFTIVDIALFPWHDAAIQYYLPPGTYDLAKEAPHVNAWYKMMLERPSVKRGWGQRDVFLQESPFKEGLAAAHQRVAEAAHEK</sequence>
<evidence type="ECO:0000256" key="2">
    <source>
        <dbReference type="RuleBase" id="RU003494"/>
    </source>
</evidence>
<keyword evidence="5" id="KW-0808">Transferase</keyword>
<feature type="domain" description="GST N-terminal" evidence="3">
    <location>
        <begin position="5"/>
        <end position="93"/>
    </location>
</feature>
<dbReference type="GO" id="GO:0016740">
    <property type="term" value="F:transferase activity"/>
    <property type="evidence" value="ECO:0007669"/>
    <property type="project" value="UniProtKB-KW"/>
</dbReference>
<dbReference type="InterPro" id="IPR010987">
    <property type="entry name" value="Glutathione-S-Trfase_C-like"/>
</dbReference>
<dbReference type="eggNOG" id="KOG0867">
    <property type="taxonomic scope" value="Eukaryota"/>
</dbReference>
<dbReference type="STRING" id="670483.S7PQU9"/>
<dbReference type="GeneID" id="19306772"/>
<dbReference type="InterPro" id="IPR040079">
    <property type="entry name" value="Glutathione_S-Trfase"/>
</dbReference>
<reference evidence="5 6" key="1">
    <citation type="journal article" date="2012" name="Science">
        <title>The Paleozoic origin of enzymatic lignin decomposition reconstructed from 31 fungal genomes.</title>
        <authorList>
            <person name="Floudas D."/>
            <person name="Binder M."/>
            <person name="Riley R."/>
            <person name="Barry K."/>
            <person name="Blanchette R.A."/>
            <person name="Henrissat B."/>
            <person name="Martinez A.T."/>
            <person name="Otillar R."/>
            <person name="Spatafora J.W."/>
            <person name="Yadav J.S."/>
            <person name="Aerts A."/>
            <person name="Benoit I."/>
            <person name="Boyd A."/>
            <person name="Carlson A."/>
            <person name="Copeland A."/>
            <person name="Coutinho P.M."/>
            <person name="de Vries R.P."/>
            <person name="Ferreira P."/>
            <person name="Findley K."/>
            <person name="Foster B."/>
            <person name="Gaskell J."/>
            <person name="Glotzer D."/>
            <person name="Gorecki P."/>
            <person name="Heitman J."/>
            <person name="Hesse C."/>
            <person name="Hori C."/>
            <person name="Igarashi K."/>
            <person name="Jurgens J.A."/>
            <person name="Kallen N."/>
            <person name="Kersten P."/>
            <person name="Kohler A."/>
            <person name="Kuees U."/>
            <person name="Kumar T.K.A."/>
            <person name="Kuo A."/>
            <person name="LaButti K."/>
            <person name="Larrondo L.F."/>
            <person name="Lindquist E."/>
            <person name="Ling A."/>
            <person name="Lombard V."/>
            <person name="Lucas S."/>
            <person name="Lundell T."/>
            <person name="Martin R."/>
            <person name="McLaughlin D.J."/>
            <person name="Morgenstern I."/>
            <person name="Morin E."/>
            <person name="Murat C."/>
            <person name="Nagy L.G."/>
            <person name="Nolan M."/>
            <person name="Ohm R.A."/>
            <person name="Patyshakuliyeva A."/>
            <person name="Rokas A."/>
            <person name="Ruiz-Duenas F.J."/>
            <person name="Sabat G."/>
            <person name="Salamov A."/>
            <person name="Samejima M."/>
            <person name="Schmutz J."/>
            <person name="Slot J.C."/>
            <person name="St John F."/>
            <person name="Stenlid J."/>
            <person name="Sun H."/>
            <person name="Sun S."/>
            <person name="Syed K."/>
            <person name="Tsang A."/>
            <person name="Wiebenga A."/>
            <person name="Young D."/>
            <person name="Pisabarro A."/>
            <person name="Eastwood D.C."/>
            <person name="Martin F."/>
            <person name="Cullen D."/>
            <person name="Grigoriev I.V."/>
            <person name="Hibbett D.S."/>
        </authorList>
    </citation>
    <scope>NUCLEOTIDE SEQUENCE [LARGE SCALE GENOMIC DNA]</scope>
    <source>
        <strain evidence="5 6">ATCC 11539</strain>
    </source>
</reference>
<evidence type="ECO:0000259" key="3">
    <source>
        <dbReference type="PROSITE" id="PS50404"/>
    </source>
</evidence>
<dbReference type="PROSITE" id="PS50404">
    <property type="entry name" value="GST_NTER"/>
    <property type="match status" value="1"/>
</dbReference>
<dbReference type="SUPFAM" id="SSF52833">
    <property type="entry name" value="Thioredoxin-like"/>
    <property type="match status" value="1"/>
</dbReference>
<evidence type="ECO:0000313" key="5">
    <source>
        <dbReference type="EMBL" id="EPQ50191.1"/>
    </source>
</evidence>
<dbReference type="PANTHER" id="PTHR44051">
    <property type="entry name" value="GLUTATHIONE S-TRANSFERASE-RELATED"/>
    <property type="match status" value="1"/>
</dbReference>
<comment type="similarity">
    <text evidence="1 2">Belongs to the GST superfamily.</text>
</comment>
<dbReference type="AlphaFoldDB" id="S7PQU9"/>
<dbReference type="InterPro" id="IPR036249">
    <property type="entry name" value="Thioredoxin-like_sf"/>
</dbReference>
<dbReference type="RefSeq" id="XP_007871349.1">
    <property type="nucleotide sequence ID" value="XM_007873158.1"/>
</dbReference>
<dbReference type="InterPro" id="IPR004046">
    <property type="entry name" value="GST_C"/>
</dbReference>
<dbReference type="SFLD" id="SFLDG00358">
    <property type="entry name" value="Main_(cytGST)"/>
    <property type="match status" value="1"/>
</dbReference>
<feature type="domain" description="GST C-terminal" evidence="4">
    <location>
        <begin position="99"/>
        <end position="230"/>
    </location>
</feature>